<evidence type="ECO:0008006" key="4">
    <source>
        <dbReference type="Google" id="ProtNLM"/>
    </source>
</evidence>
<organism evidence="2 3">
    <name type="scientific">Acuticoccus mangrovi</name>
    <dbReference type="NCBI Taxonomy" id="2796142"/>
    <lineage>
        <taxon>Bacteria</taxon>
        <taxon>Pseudomonadati</taxon>
        <taxon>Pseudomonadota</taxon>
        <taxon>Alphaproteobacteria</taxon>
        <taxon>Hyphomicrobiales</taxon>
        <taxon>Amorphaceae</taxon>
        <taxon>Acuticoccus</taxon>
    </lineage>
</organism>
<protein>
    <recommendedName>
        <fullName evidence="4">Lysozyme inhibitor LprI N-terminal domain-containing protein</fullName>
    </recommendedName>
</protein>
<dbReference type="RefSeq" id="WP_198880020.1">
    <property type="nucleotide sequence ID" value="NZ_JAEKJA010000001.1"/>
</dbReference>
<dbReference type="GO" id="GO:0005576">
    <property type="term" value="C:extracellular region"/>
    <property type="evidence" value="ECO:0007669"/>
    <property type="project" value="TreeGrafter"/>
</dbReference>
<comment type="caution">
    <text evidence="2">The sequence shown here is derived from an EMBL/GenBank/DDBJ whole genome shotgun (WGS) entry which is preliminary data.</text>
</comment>
<dbReference type="Proteomes" id="UP000609531">
    <property type="component" value="Unassembled WGS sequence"/>
</dbReference>
<dbReference type="AlphaFoldDB" id="A0A934ME88"/>
<feature type="chain" id="PRO_5037741179" description="Lysozyme inhibitor LprI N-terminal domain-containing protein" evidence="1">
    <location>
        <begin position="27"/>
        <end position="119"/>
    </location>
</feature>
<accession>A0A934ME88</accession>
<name>A0A934ME88_9HYPH</name>
<keyword evidence="1" id="KW-0732">Signal</keyword>
<reference evidence="2" key="1">
    <citation type="submission" date="2020-12" db="EMBL/GenBank/DDBJ databases">
        <title>Bacterial taxonomy.</title>
        <authorList>
            <person name="Pan X."/>
        </authorList>
    </citation>
    <scope>NUCLEOTIDE SEQUENCE</scope>
    <source>
        <strain evidence="2">B2012</strain>
    </source>
</reference>
<evidence type="ECO:0000313" key="2">
    <source>
        <dbReference type="EMBL" id="MBJ3774118.1"/>
    </source>
</evidence>
<sequence>MYIDSRLRAATLALAMAGVGTSPAMAQSFDCAKASAADEVAVCRSGRLCALDDEMASLYEDVLAHALMGVSGETRDGQREFLEKRAACGADDPCLTALYEARIAELKKTREALGDSPAH</sequence>
<evidence type="ECO:0000256" key="1">
    <source>
        <dbReference type="SAM" id="SignalP"/>
    </source>
</evidence>
<keyword evidence="3" id="KW-1185">Reference proteome</keyword>
<dbReference type="InterPro" id="IPR052755">
    <property type="entry name" value="Lysozyme_Inhibitor_LprI"/>
</dbReference>
<dbReference type="EMBL" id="JAEKJA010000001">
    <property type="protein sequence ID" value="MBJ3774118.1"/>
    <property type="molecule type" value="Genomic_DNA"/>
</dbReference>
<feature type="signal peptide" evidence="1">
    <location>
        <begin position="1"/>
        <end position="26"/>
    </location>
</feature>
<dbReference type="PANTHER" id="PTHR37549">
    <property type="entry name" value="LIPOPROTEIN LPRI"/>
    <property type="match status" value="1"/>
</dbReference>
<proteinExistence type="predicted"/>
<dbReference type="PANTHER" id="PTHR37549:SF1">
    <property type="entry name" value="LIPOPROTEIN LPRI"/>
    <property type="match status" value="1"/>
</dbReference>
<evidence type="ECO:0000313" key="3">
    <source>
        <dbReference type="Proteomes" id="UP000609531"/>
    </source>
</evidence>
<gene>
    <name evidence="2" type="ORF">JCR33_00350</name>
</gene>